<comment type="caution">
    <text evidence="2">The sequence shown here is derived from an EMBL/GenBank/DDBJ whole genome shotgun (WGS) entry which is preliminary data.</text>
</comment>
<sequence length="337" mass="38218">MPLVTWRLRKDPVITRGPGGRTRKGGHPGTPRSWGSPEVAWEPGGSPLDPEIFDLNPEAMWELRDPEVFDWNPEAIGEPGGSSSYAIHRTRNRIGNRTILRLPRQDNYRYLFGFRILPLGSWPLSSSYAIFYFCRKSLTCLEGAGVGVMTQVPGFAAFHVWRSRVLIAPWVLGSFDNILRLAHTHSWFMSHTHFDFVDVPLWSCQFLQGFARIGGLWRPDPPRTVLKMIGFEVQGVPAVGLYFTFAILQPNPIPLLEGHGPRPSDVITPLLLAPNWFRFPLYSLLKAGRSRFEQVKLFHIRKYGRFSLSEVFLFPEDGRRSLGPDPEYFLAGTRGAS</sequence>
<protein>
    <submittedName>
        <fullName evidence="2">Uncharacterized protein</fullName>
    </submittedName>
</protein>
<evidence type="ECO:0000313" key="3">
    <source>
        <dbReference type="Proteomes" id="UP000266723"/>
    </source>
</evidence>
<reference evidence="2 3" key="1">
    <citation type="journal article" date="2020" name="BMC Genomics">
        <title>Intraspecific diversification of the crop wild relative Brassica cretica Lam. using demographic model selection.</title>
        <authorList>
            <person name="Kioukis A."/>
            <person name="Michalopoulou V.A."/>
            <person name="Briers L."/>
            <person name="Pirintsos S."/>
            <person name="Studholme D.J."/>
            <person name="Pavlidis P."/>
            <person name="Sarris P.F."/>
        </authorList>
    </citation>
    <scope>NUCLEOTIDE SEQUENCE [LARGE SCALE GENOMIC DNA]</scope>
    <source>
        <strain evidence="3">cv. PFS-1207/04</strain>
    </source>
</reference>
<accession>A0ABQ7D1K6</accession>
<name>A0ABQ7D1K6_BRACR</name>
<proteinExistence type="predicted"/>
<organism evidence="2 3">
    <name type="scientific">Brassica cretica</name>
    <name type="common">Mustard</name>
    <dbReference type="NCBI Taxonomy" id="69181"/>
    <lineage>
        <taxon>Eukaryota</taxon>
        <taxon>Viridiplantae</taxon>
        <taxon>Streptophyta</taxon>
        <taxon>Embryophyta</taxon>
        <taxon>Tracheophyta</taxon>
        <taxon>Spermatophyta</taxon>
        <taxon>Magnoliopsida</taxon>
        <taxon>eudicotyledons</taxon>
        <taxon>Gunneridae</taxon>
        <taxon>Pentapetalae</taxon>
        <taxon>rosids</taxon>
        <taxon>malvids</taxon>
        <taxon>Brassicales</taxon>
        <taxon>Brassicaceae</taxon>
        <taxon>Brassiceae</taxon>
        <taxon>Brassica</taxon>
    </lineage>
</organism>
<dbReference type="Proteomes" id="UP000266723">
    <property type="component" value="Unassembled WGS sequence"/>
</dbReference>
<evidence type="ECO:0000313" key="2">
    <source>
        <dbReference type="EMBL" id="KAF3565514.1"/>
    </source>
</evidence>
<gene>
    <name evidence="2" type="ORF">DY000_02016260</name>
</gene>
<feature type="region of interest" description="Disordered" evidence="1">
    <location>
        <begin position="11"/>
        <end position="45"/>
    </location>
</feature>
<evidence type="ECO:0000256" key="1">
    <source>
        <dbReference type="SAM" id="MobiDB-lite"/>
    </source>
</evidence>
<dbReference type="EMBL" id="QGKV02000759">
    <property type="protein sequence ID" value="KAF3565514.1"/>
    <property type="molecule type" value="Genomic_DNA"/>
</dbReference>
<keyword evidence="3" id="KW-1185">Reference proteome</keyword>